<proteinExistence type="predicted"/>
<gene>
    <name evidence="3" type="ORF">G5B37_01330</name>
</gene>
<feature type="transmembrane region" description="Helical" evidence="1">
    <location>
        <begin position="37"/>
        <end position="55"/>
    </location>
</feature>
<evidence type="ECO:0000313" key="3">
    <source>
        <dbReference type="EMBL" id="QIE58255.1"/>
    </source>
</evidence>
<feature type="domain" description="DUF2061" evidence="2">
    <location>
        <begin position="79"/>
        <end position="129"/>
    </location>
</feature>
<evidence type="ECO:0000256" key="1">
    <source>
        <dbReference type="SAM" id="Phobius"/>
    </source>
</evidence>
<keyword evidence="1" id="KW-1133">Transmembrane helix</keyword>
<dbReference type="AlphaFoldDB" id="A0A6G6GI52"/>
<protein>
    <submittedName>
        <fullName evidence="3">DUF2061 domain-containing protein</fullName>
    </submittedName>
</protein>
<dbReference type="Proteomes" id="UP000505306">
    <property type="component" value="Chromosome"/>
</dbReference>
<feature type="transmembrane region" description="Helical" evidence="1">
    <location>
        <begin position="83"/>
        <end position="100"/>
    </location>
</feature>
<feature type="transmembrane region" description="Helical" evidence="1">
    <location>
        <begin position="14"/>
        <end position="31"/>
    </location>
</feature>
<dbReference type="InterPro" id="IPR018638">
    <property type="entry name" value="DUF2061_membrane"/>
</dbReference>
<keyword evidence="4" id="KW-1185">Reference proteome</keyword>
<dbReference type="KEGG" id="mgel:G5B37_01330"/>
<keyword evidence="1" id="KW-0812">Transmembrane</keyword>
<organism evidence="3 4">
    <name type="scientific">Rasiella rasia</name>
    <dbReference type="NCBI Taxonomy" id="2744027"/>
    <lineage>
        <taxon>Bacteria</taxon>
        <taxon>Pseudomonadati</taxon>
        <taxon>Bacteroidota</taxon>
        <taxon>Flavobacteriia</taxon>
        <taxon>Flavobacteriales</taxon>
        <taxon>Flavobacteriaceae</taxon>
        <taxon>Rasiella</taxon>
    </lineage>
</organism>
<reference evidence="3 4" key="1">
    <citation type="submission" date="2020-02" db="EMBL/GenBank/DDBJ databases">
        <title>Complete genome sequence of Flavobacteriaceae bacterium.</title>
        <authorList>
            <person name="Kim S.-J."/>
            <person name="Kim Y.-S."/>
            <person name="Kim K.-H."/>
        </authorList>
    </citation>
    <scope>NUCLEOTIDE SEQUENCE [LARGE SCALE GENOMIC DNA]</scope>
    <source>
        <strain evidence="3 4">RR4-40</strain>
    </source>
</reference>
<dbReference type="RefSeq" id="WP_164678262.1">
    <property type="nucleotide sequence ID" value="NZ_CP049057.1"/>
</dbReference>
<keyword evidence="1" id="KW-0472">Membrane</keyword>
<dbReference type="EMBL" id="CP049057">
    <property type="protein sequence ID" value="QIE58255.1"/>
    <property type="molecule type" value="Genomic_DNA"/>
</dbReference>
<sequence>MADSSYKRHLAKTITWRLVGTIDTILLSWLITADAFVGLQIGLVETVTKLILYFLHERVWFKLNLDKNGRILASKKRHLAKTFTWRFVGTLDTVIIAWIITGNPLSGLKIGIAEVASKMILYYFHERIWYKMDFGLEQRRKN</sequence>
<evidence type="ECO:0000313" key="4">
    <source>
        <dbReference type="Proteomes" id="UP000505306"/>
    </source>
</evidence>
<dbReference type="Pfam" id="PF09834">
    <property type="entry name" value="DUF2061"/>
    <property type="match status" value="2"/>
</dbReference>
<name>A0A6G6GI52_9FLAO</name>
<accession>A0A6G6GI52</accession>
<feature type="domain" description="DUF2061" evidence="2">
    <location>
        <begin position="10"/>
        <end position="60"/>
    </location>
</feature>
<evidence type="ECO:0000259" key="2">
    <source>
        <dbReference type="Pfam" id="PF09834"/>
    </source>
</evidence>